<dbReference type="InterPro" id="IPR011006">
    <property type="entry name" value="CheY-like_superfamily"/>
</dbReference>
<accession>A0AAE3EI12</accession>
<evidence type="ECO:0000256" key="2">
    <source>
        <dbReference type="PROSITE-ProRule" id="PRU00169"/>
    </source>
</evidence>
<evidence type="ECO:0000256" key="1">
    <source>
        <dbReference type="ARBA" id="ARBA00022553"/>
    </source>
</evidence>
<dbReference type="Pfam" id="PF00072">
    <property type="entry name" value="Response_reg"/>
    <property type="match status" value="1"/>
</dbReference>
<dbReference type="RefSeq" id="WP_230753413.1">
    <property type="nucleotide sequence ID" value="NZ_JAINWA010000001.1"/>
</dbReference>
<feature type="domain" description="Response regulatory" evidence="3">
    <location>
        <begin position="295"/>
        <end position="409"/>
    </location>
</feature>
<dbReference type="CDD" id="cd00156">
    <property type="entry name" value="REC"/>
    <property type="match status" value="1"/>
</dbReference>
<gene>
    <name evidence="4" type="ORF">K7J14_04040</name>
</gene>
<feature type="domain" description="Response regulatory" evidence="3">
    <location>
        <begin position="3"/>
        <end position="119"/>
    </location>
</feature>
<reference evidence="4" key="1">
    <citation type="submission" date="2021-08" db="EMBL/GenBank/DDBJ databases">
        <title>Comparative analyses of Brucepasteria parasyntrophica and Teretinema zuelzerae.</title>
        <authorList>
            <person name="Song Y."/>
            <person name="Brune A."/>
        </authorList>
    </citation>
    <scope>NUCLEOTIDE SEQUENCE</scope>
    <source>
        <strain evidence="4">DSM 1903</strain>
    </source>
</reference>
<dbReference type="InterPro" id="IPR001789">
    <property type="entry name" value="Sig_transdc_resp-reg_receiver"/>
</dbReference>
<evidence type="ECO:0000313" key="4">
    <source>
        <dbReference type="EMBL" id="MCD1653869.1"/>
    </source>
</evidence>
<dbReference type="GO" id="GO:0000160">
    <property type="term" value="P:phosphorelay signal transduction system"/>
    <property type="evidence" value="ECO:0007669"/>
    <property type="project" value="InterPro"/>
</dbReference>
<dbReference type="PANTHER" id="PTHR44591:SF3">
    <property type="entry name" value="RESPONSE REGULATORY DOMAIN-CONTAINING PROTEIN"/>
    <property type="match status" value="1"/>
</dbReference>
<dbReference type="Gene3D" id="3.40.50.2300">
    <property type="match status" value="2"/>
</dbReference>
<proteinExistence type="predicted"/>
<name>A0AAE3EI12_9SPIR</name>
<dbReference type="PROSITE" id="PS50110">
    <property type="entry name" value="RESPONSE_REGULATORY"/>
    <property type="match status" value="2"/>
</dbReference>
<organism evidence="4 5">
    <name type="scientific">Teretinema zuelzerae</name>
    <dbReference type="NCBI Taxonomy" id="156"/>
    <lineage>
        <taxon>Bacteria</taxon>
        <taxon>Pseudomonadati</taxon>
        <taxon>Spirochaetota</taxon>
        <taxon>Spirochaetia</taxon>
        <taxon>Spirochaetales</taxon>
        <taxon>Treponemataceae</taxon>
        <taxon>Teretinema</taxon>
    </lineage>
</organism>
<dbReference type="SMART" id="SM00448">
    <property type="entry name" value="REC"/>
    <property type="match status" value="2"/>
</dbReference>
<dbReference type="Proteomes" id="UP001198163">
    <property type="component" value="Unassembled WGS sequence"/>
</dbReference>
<feature type="modified residue" description="4-aspartylphosphate" evidence="2">
    <location>
        <position position="344"/>
    </location>
</feature>
<evidence type="ECO:0000313" key="5">
    <source>
        <dbReference type="Proteomes" id="UP001198163"/>
    </source>
</evidence>
<keyword evidence="1 2" id="KW-0597">Phosphoprotein</keyword>
<keyword evidence="5" id="KW-1185">Reference proteome</keyword>
<dbReference type="SUPFAM" id="SSF52172">
    <property type="entry name" value="CheY-like"/>
    <property type="match status" value="2"/>
</dbReference>
<evidence type="ECO:0000259" key="3">
    <source>
        <dbReference type="PROSITE" id="PS50110"/>
    </source>
</evidence>
<dbReference type="InterPro" id="IPR050595">
    <property type="entry name" value="Bact_response_regulator"/>
</dbReference>
<protein>
    <submittedName>
        <fullName evidence="4">Response regulator</fullName>
    </submittedName>
</protein>
<dbReference type="AlphaFoldDB" id="A0AAE3EI12"/>
<dbReference type="PANTHER" id="PTHR44591">
    <property type="entry name" value="STRESS RESPONSE REGULATOR PROTEIN 1"/>
    <property type="match status" value="1"/>
</dbReference>
<dbReference type="EMBL" id="JAINWA010000001">
    <property type="protein sequence ID" value="MCD1653869.1"/>
    <property type="molecule type" value="Genomic_DNA"/>
</dbReference>
<sequence length="413" mass="46626">MKQVLLIDESSVFRDYIKDKLASRHVQVDIGVGQLDSLSKMRSILPDLVILDFNPNRSFVFDLLDAKKSDPNARDIPVILLAQRLSKHEISRIASYGIKTVIPKPLKIDQLFSAVSKIIKLDFEIDATPCILEAHVNDNILFIEIAQGLNREKIDLLKYKIRELIDLYNLTFPKILVMMTDMSLSFVDGPNLEQLMNSITADARVKNKNVKILTLDNFTREFISGDKNFDEIQIVTDLSKALDSLLKDVNQLEDTTTLISEHLLTATGSPENRSSLEMRFKSELETLKEAGQQIRIAVIDDDVVIRTILEKTFMSLQASVDKFESGIKFINALHPSAYDLVFLDLMMPEMNGFEVLMKMKQMDIDIPVIVLSAISQREAVLKVLSAGVKSYMIKPLKPDAILTKAIEVLQESV</sequence>
<feature type="modified residue" description="4-aspartylphosphate" evidence="2">
    <location>
        <position position="52"/>
    </location>
</feature>
<comment type="caution">
    <text evidence="4">The sequence shown here is derived from an EMBL/GenBank/DDBJ whole genome shotgun (WGS) entry which is preliminary data.</text>
</comment>